<evidence type="ECO:0000313" key="1">
    <source>
        <dbReference type="EMBL" id="HFC93532.1"/>
    </source>
</evidence>
<accession>A0A7V2WWC6</accession>
<dbReference type="Pfam" id="PF11536">
    <property type="entry name" value="DUF3226"/>
    <property type="match status" value="1"/>
</dbReference>
<dbReference type="AlphaFoldDB" id="A0A7V2WWC6"/>
<dbReference type="EMBL" id="DRMS01000457">
    <property type="protein sequence ID" value="HFC93532.1"/>
    <property type="molecule type" value="Genomic_DNA"/>
</dbReference>
<dbReference type="Proteomes" id="UP000885750">
    <property type="component" value="Unassembled WGS sequence"/>
</dbReference>
<reference evidence="1" key="1">
    <citation type="journal article" date="2020" name="mSystems">
        <title>Genome- and Community-Level Interaction Insights into Carbon Utilization and Element Cycling Functions of Hydrothermarchaeota in Hydrothermal Sediment.</title>
        <authorList>
            <person name="Zhou Z."/>
            <person name="Liu Y."/>
            <person name="Xu W."/>
            <person name="Pan J."/>
            <person name="Luo Z.H."/>
            <person name="Li M."/>
        </authorList>
    </citation>
    <scope>NUCLEOTIDE SEQUENCE [LARGE SCALE GENOMIC DNA]</scope>
    <source>
        <strain evidence="1">HyVt-493</strain>
    </source>
</reference>
<protein>
    <recommendedName>
        <fullName evidence="2">DUF4276 domain-containing protein</fullName>
    </recommendedName>
</protein>
<organism evidence="1">
    <name type="scientific">Leucothrix mucor</name>
    <dbReference type="NCBI Taxonomy" id="45248"/>
    <lineage>
        <taxon>Bacteria</taxon>
        <taxon>Pseudomonadati</taxon>
        <taxon>Pseudomonadota</taxon>
        <taxon>Gammaproteobacteria</taxon>
        <taxon>Thiotrichales</taxon>
        <taxon>Thiotrichaceae</taxon>
        <taxon>Leucothrix</taxon>
    </lineage>
</organism>
<evidence type="ECO:0008006" key="2">
    <source>
        <dbReference type="Google" id="ProtNLM"/>
    </source>
</evidence>
<gene>
    <name evidence="1" type="ORF">ENJ51_12050</name>
</gene>
<proteinExistence type="predicted"/>
<name>A0A7V2WWC6_LEUMU</name>
<sequence>MKDVIAVSNLLIVESENDKFFIEALITHLNIDLQIDTPICSIDEYDCIGGMGKLANRLEILKGRIVEREEDISKAGIIFDADNVGIETREQQIKEKINTVFGDNPPIQFSIFIMNIDGKGELETLLKAIKSNDSIIADCLDAWQQCIPKEKQLKAKDFDKQWIQIYQRYDCCNKKEKKQAERKCNNEISLKEKQIYNFDADIPELNALKDFLHNL</sequence>
<comment type="caution">
    <text evidence="1">The sequence shown here is derived from an EMBL/GenBank/DDBJ whole genome shotgun (WGS) entry which is preliminary data.</text>
</comment>
<dbReference type="InterPro" id="IPR024508">
    <property type="entry name" value="DUF3226"/>
</dbReference>